<dbReference type="EMBL" id="WLVL01000040">
    <property type="protein sequence ID" value="MTB72857.1"/>
    <property type="molecule type" value="Genomic_DNA"/>
</dbReference>
<keyword evidence="7 11" id="KW-1133">Transmembrane helix</keyword>
<dbReference type="Pfam" id="PF12270">
    <property type="entry name" value="Cyt_c_ox_IV"/>
    <property type="match status" value="1"/>
</dbReference>
<feature type="transmembrane region" description="Helical" evidence="11">
    <location>
        <begin position="31"/>
        <end position="51"/>
    </location>
</feature>
<evidence type="ECO:0000256" key="11">
    <source>
        <dbReference type="SAM" id="Phobius"/>
    </source>
</evidence>
<evidence type="ECO:0000256" key="9">
    <source>
        <dbReference type="ARBA" id="ARBA00047816"/>
    </source>
</evidence>
<organism evidence="12 13">
    <name type="scientific">Arsenicicoccus cauae</name>
    <dbReference type="NCBI Taxonomy" id="2663847"/>
    <lineage>
        <taxon>Bacteria</taxon>
        <taxon>Bacillati</taxon>
        <taxon>Actinomycetota</taxon>
        <taxon>Actinomycetes</taxon>
        <taxon>Micrococcales</taxon>
        <taxon>Intrasporangiaceae</taxon>
        <taxon>Arsenicicoccus</taxon>
    </lineage>
</organism>
<comment type="function">
    <text evidence="1 10">Part of cytochrome c oxidase, its function is unknown.</text>
</comment>
<keyword evidence="5 11" id="KW-0812">Transmembrane</keyword>
<keyword evidence="13" id="KW-1185">Reference proteome</keyword>
<evidence type="ECO:0000256" key="6">
    <source>
        <dbReference type="ARBA" id="ARBA00022967"/>
    </source>
</evidence>
<dbReference type="InterPro" id="IPR021050">
    <property type="entry name" value="Cyt_c_oxidase_su4_actinobac"/>
</dbReference>
<reference evidence="12 13" key="1">
    <citation type="submission" date="2019-11" db="EMBL/GenBank/DDBJ databases">
        <title>Whole genome sequencing identifies a novel species of the genus Arsenicicoccus isolated from human blood.</title>
        <authorList>
            <person name="Jeong J.H."/>
            <person name="Kweon O.J."/>
            <person name="Kim H.R."/>
            <person name="Kim T.-H."/>
            <person name="Ha S.-M."/>
            <person name="Lee M.-K."/>
        </authorList>
    </citation>
    <scope>NUCLEOTIDE SEQUENCE [LARGE SCALE GENOMIC DNA]</scope>
    <source>
        <strain evidence="12 13">MKL-02</strain>
    </source>
</reference>
<sequence length="134" mass="14780">MRTAVKLFTILGFFFLPVGIIYGFVTSWSEPVGVVALLLLVPEMWMSAFYINATAKRLPGVGPEDNPRGEIADAEGDYGFFAPRSWWPILLAGAAALMFMGFAVGWWFFILATGLGIIGLIGWVFEFFHGEHAV</sequence>
<keyword evidence="4 10" id="KW-1003">Cell membrane</keyword>
<dbReference type="RefSeq" id="WP_154594111.1">
    <property type="nucleotide sequence ID" value="NZ_CP171001.1"/>
</dbReference>
<dbReference type="GO" id="GO:0005886">
    <property type="term" value="C:plasma membrane"/>
    <property type="evidence" value="ECO:0007669"/>
    <property type="project" value="UniProtKB-SubCell"/>
</dbReference>
<evidence type="ECO:0000256" key="5">
    <source>
        <dbReference type="ARBA" id="ARBA00022692"/>
    </source>
</evidence>
<feature type="transmembrane region" description="Helical" evidence="11">
    <location>
        <begin position="108"/>
        <end position="128"/>
    </location>
</feature>
<comment type="subunit">
    <text evidence="10">Associates with subunits I, II and III to form cytochrome c oxidase.</text>
</comment>
<comment type="subcellular location">
    <subcellularLocation>
        <location evidence="2">Cell membrane</location>
        <topology evidence="2">Multi-pass membrane protein</topology>
    </subcellularLocation>
</comment>
<evidence type="ECO:0000256" key="10">
    <source>
        <dbReference type="PIRNR" id="PIRNR017385"/>
    </source>
</evidence>
<keyword evidence="8 10" id="KW-0472">Membrane</keyword>
<proteinExistence type="inferred from homology"/>
<feature type="transmembrane region" description="Helical" evidence="11">
    <location>
        <begin position="7"/>
        <end position="25"/>
    </location>
</feature>
<keyword evidence="6 10" id="KW-1278">Translocase</keyword>
<accession>A0A6I3IGJ8</accession>
<evidence type="ECO:0000313" key="13">
    <source>
        <dbReference type="Proteomes" id="UP000431092"/>
    </source>
</evidence>
<gene>
    <name evidence="12" type="ORF">GGG17_12960</name>
</gene>
<evidence type="ECO:0000256" key="2">
    <source>
        <dbReference type="ARBA" id="ARBA00004651"/>
    </source>
</evidence>
<evidence type="ECO:0000256" key="8">
    <source>
        <dbReference type="ARBA" id="ARBA00023136"/>
    </source>
</evidence>
<protein>
    <recommendedName>
        <fullName evidence="10">Cytochrome c oxidase polypeptide 4</fullName>
        <ecNumber evidence="10">7.1.1.9</ecNumber>
    </recommendedName>
    <alternativeName>
        <fullName evidence="10">Cytochrome aa3 subunit 4</fullName>
    </alternativeName>
    <alternativeName>
        <fullName evidence="10">Cytochrome c oxidase polypeptide IV</fullName>
    </alternativeName>
</protein>
<comment type="catalytic activity">
    <reaction evidence="9 10">
        <text>4 Fe(II)-[cytochrome c] + O2 + 8 H(+)(in) = 4 Fe(III)-[cytochrome c] + 2 H2O + 4 H(+)(out)</text>
        <dbReference type="Rhea" id="RHEA:11436"/>
        <dbReference type="Rhea" id="RHEA-COMP:10350"/>
        <dbReference type="Rhea" id="RHEA-COMP:14399"/>
        <dbReference type="ChEBI" id="CHEBI:15377"/>
        <dbReference type="ChEBI" id="CHEBI:15378"/>
        <dbReference type="ChEBI" id="CHEBI:15379"/>
        <dbReference type="ChEBI" id="CHEBI:29033"/>
        <dbReference type="ChEBI" id="CHEBI:29034"/>
        <dbReference type="EC" id="7.1.1.9"/>
    </reaction>
</comment>
<dbReference type="AlphaFoldDB" id="A0A6I3IGJ8"/>
<evidence type="ECO:0000313" key="12">
    <source>
        <dbReference type="EMBL" id="MTB72857.1"/>
    </source>
</evidence>
<evidence type="ECO:0000256" key="4">
    <source>
        <dbReference type="ARBA" id="ARBA00022475"/>
    </source>
</evidence>
<comment type="similarity">
    <text evidence="3 10">Belongs to the cytochrome c oxidase bacterial subunit CtaF family.</text>
</comment>
<dbReference type="GO" id="GO:0004129">
    <property type="term" value="F:cytochrome-c oxidase activity"/>
    <property type="evidence" value="ECO:0007669"/>
    <property type="project" value="UniProtKB-EC"/>
</dbReference>
<name>A0A6I3IGJ8_9MICO</name>
<evidence type="ECO:0000256" key="7">
    <source>
        <dbReference type="ARBA" id="ARBA00022989"/>
    </source>
</evidence>
<evidence type="ECO:0000256" key="3">
    <source>
        <dbReference type="ARBA" id="ARBA00006870"/>
    </source>
</evidence>
<dbReference type="PIRSF" id="PIRSF017385">
    <property type="entry name" value="CtaF"/>
    <property type="match status" value="1"/>
</dbReference>
<dbReference type="EC" id="7.1.1.9" evidence="10"/>
<comment type="caution">
    <text evidence="12">The sequence shown here is derived from an EMBL/GenBank/DDBJ whole genome shotgun (WGS) entry which is preliminary data.</text>
</comment>
<dbReference type="GO" id="GO:0022900">
    <property type="term" value="P:electron transport chain"/>
    <property type="evidence" value="ECO:0007669"/>
    <property type="project" value="InterPro"/>
</dbReference>
<evidence type="ECO:0000256" key="1">
    <source>
        <dbReference type="ARBA" id="ARBA00002536"/>
    </source>
</evidence>
<dbReference type="Proteomes" id="UP000431092">
    <property type="component" value="Unassembled WGS sequence"/>
</dbReference>